<dbReference type="GeneID" id="61316015"/>
<gene>
    <name evidence="2" type="ORF">CES86_3899</name>
    <name evidence="1" type="ORF">F9L03_15105</name>
</gene>
<dbReference type="Proteomes" id="UP000435957">
    <property type="component" value="Unassembled WGS sequence"/>
</dbReference>
<comment type="caution">
    <text evidence="2">The sequence shown here is derived from an EMBL/GenBank/DDBJ whole genome shotgun (WGS) entry which is preliminary data.</text>
</comment>
<evidence type="ECO:0008006" key="5">
    <source>
        <dbReference type="Google" id="ProtNLM"/>
    </source>
</evidence>
<dbReference type="EMBL" id="NNRN01000055">
    <property type="protein sequence ID" value="OYR26431.1"/>
    <property type="molecule type" value="Genomic_DNA"/>
</dbReference>
<name>A0A256GII6_9HYPH</name>
<evidence type="ECO:0000313" key="2">
    <source>
        <dbReference type="EMBL" id="OYR26431.1"/>
    </source>
</evidence>
<evidence type="ECO:0000313" key="1">
    <source>
        <dbReference type="EMBL" id="KAB2703079.1"/>
    </source>
</evidence>
<proteinExistence type="predicted"/>
<protein>
    <recommendedName>
        <fullName evidence="5">Transposase</fullName>
    </recommendedName>
</protein>
<organism evidence="2 3">
    <name type="scientific">Brucella lupini</name>
    <dbReference type="NCBI Taxonomy" id="255457"/>
    <lineage>
        <taxon>Bacteria</taxon>
        <taxon>Pseudomonadati</taxon>
        <taxon>Pseudomonadota</taxon>
        <taxon>Alphaproteobacteria</taxon>
        <taxon>Hyphomicrobiales</taxon>
        <taxon>Brucellaceae</taxon>
        <taxon>Brucella/Ochrobactrum group</taxon>
        <taxon>Brucella</taxon>
    </lineage>
</organism>
<reference evidence="2 3" key="1">
    <citation type="submission" date="2017-07" db="EMBL/GenBank/DDBJ databases">
        <title>Draft genome of Ochrobactrum lupini type strain LUP21.</title>
        <authorList>
            <person name="Krzyzanowska D.M."/>
            <person name="Jafra S."/>
        </authorList>
    </citation>
    <scope>NUCLEOTIDE SEQUENCE [LARGE SCALE GENOMIC DNA]</scope>
    <source>
        <strain evidence="2 3">LUP21</strain>
    </source>
</reference>
<dbReference type="EMBL" id="WBWF01000010">
    <property type="protein sequence ID" value="KAB2703079.1"/>
    <property type="molecule type" value="Genomic_DNA"/>
</dbReference>
<sequence>MSHLSATDRSQLLLLPGAVDDYVGPENLVRFIEDFVDDLDLKAAGFVRVVSLKCLGPSPPHNGR</sequence>
<dbReference type="RefSeq" id="WP_081861797.1">
    <property type="nucleotide sequence ID" value="NZ_JBHEEP010000008.1"/>
</dbReference>
<evidence type="ECO:0000313" key="3">
    <source>
        <dbReference type="Proteomes" id="UP000216363"/>
    </source>
</evidence>
<keyword evidence="4" id="KW-1185">Reference proteome</keyword>
<evidence type="ECO:0000313" key="4">
    <source>
        <dbReference type="Proteomes" id="UP000435957"/>
    </source>
</evidence>
<reference evidence="1 4" key="2">
    <citation type="submission" date="2019-09" db="EMBL/GenBank/DDBJ databases">
        <title>Taxonomic organization of the family Brucellaceae based on a phylogenomic approach.</title>
        <authorList>
            <person name="Leclercq S."/>
            <person name="Cloeckaert A."/>
            <person name="Zygmunt M.S."/>
        </authorList>
    </citation>
    <scope>NUCLEOTIDE SEQUENCE [LARGE SCALE GENOMIC DNA]</scope>
    <source>
        <strain evidence="1 4">LUP23</strain>
    </source>
</reference>
<dbReference type="AlphaFoldDB" id="A0A256GII6"/>
<dbReference type="Proteomes" id="UP000216363">
    <property type="component" value="Unassembled WGS sequence"/>
</dbReference>
<accession>A0A256GII6</accession>